<dbReference type="Proteomes" id="UP000620262">
    <property type="component" value="Unassembled WGS sequence"/>
</dbReference>
<feature type="domain" description="DUF4142" evidence="1">
    <location>
        <begin position="79"/>
        <end position="215"/>
    </location>
</feature>
<keyword evidence="3" id="KW-1185">Reference proteome</keyword>
<dbReference type="PANTHER" id="PTHR38593:SF1">
    <property type="entry name" value="BLR2558 PROTEIN"/>
    <property type="match status" value="1"/>
</dbReference>
<dbReference type="EMBL" id="JADBEC010000002">
    <property type="protein sequence ID" value="MBE1508267.1"/>
    <property type="molecule type" value="Genomic_DNA"/>
</dbReference>
<sequence>MSGISLSFIADKGTSFSEHCSGDKGTRSCAAGLHLDPKEVLMKTVIYASIILVAAVSSVFAQSAAEKTGVNSVMGVAPKTADFVLEAASSDMFEIESSRLALERADDHTKAFAQQMVTDHQKTSEELKGLISSGKIQATVPTAMSSSHQSMLDDLKKLQGDDFVKKYHADQQDVHEDAVDLFKRYGEEGENADLKAWAAKTRPALEHHLQMAKDLNK</sequence>
<accession>A0ABR9IZP5</accession>
<gene>
    <name evidence="2" type="ORF">H4W29_005512</name>
</gene>
<organism evidence="2 3">
    <name type="scientific">Rhizobium viscosum</name>
    <name type="common">Arthrobacter viscosus</name>
    <dbReference type="NCBI Taxonomy" id="1673"/>
    <lineage>
        <taxon>Bacteria</taxon>
        <taxon>Pseudomonadati</taxon>
        <taxon>Pseudomonadota</taxon>
        <taxon>Alphaproteobacteria</taxon>
        <taxon>Hyphomicrobiales</taxon>
        <taxon>Rhizobiaceae</taxon>
        <taxon>Rhizobium/Agrobacterium group</taxon>
        <taxon>Rhizobium</taxon>
    </lineage>
</organism>
<proteinExistence type="predicted"/>
<dbReference type="Pfam" id="PF13628">
    <property type="entry name" value="DUF4142"/>
    <property type="match status" value="1"/>
</dbReference>
<name>A0ABR9IZP5_RHIVS</name>
<dbReference type="InterPro" id="IPR025419">
    <property type="entry name" value="DUF4142"/>
</dbReference>
<evidence type="ECO:0000259" key="1">
    <source>
        <dbReference type="Pfam" id="PF13628"/>
    </source>
</evidence>
<dbReference type="PANTHER" id="PTHR38593">
    <property type="entry name" value="BLR2558 PROTEIN"/>
    <property type="match status" value="1"/>
</dbReference>
<reference evidence="2 3" key="1">
    <citation type="submission" date="2020-10" db="EMBL/GenBank/DDBJ databases">
        <title>Sequencing the genomes of 1000 actinobacteria strains.</title>
        <authorList>
            <person name="Klenk H.-P."/>
        </authorList>
    </citation>
    <scope>NUCLEOTIDE SEQUENCE [LARGE SCALE GENOMIC DNA]</scope>
    <source>
        <strain evidence="2 3">DSM 7307</strain>
    </source>
</reference>
<comment type="caution">
    <text evidence="2">The sequence shown here is derived from an EMBL/GenBank/DDBJ whole genome shotgun (WGS) entry which is preliminary data.</text>
</comment>
<dbReference type="Gene3D" id="1.20.1260.10">
    <property type="match status" value="1"/>
</dbReference>
<dbReference type="InterPro" id="IPR012347">
    <property type="entry name" value="Ferritin-like"/>
</dbReference>
<evidence type="ECO:0000313" key="2">
    <source>
        <dbReference type="EMBL" id="MBE1508267.1"/>
    </source>
</evidence>
<evidence type="ECO:0000313" key="3">
    <source>
        <dbReference type="Proteomes" id="UP000620262"/>
    </source>
</evidence>
<protein>
    <submittedName>
        <fullName evidence="2">Membrane protein</fullName>
    </submittedName>
</protein>